<proteinExistence type="predicted"/>
<dbReference type="InterPro" id="IPR035451">
    <property type="entry name" value="Ada-like_dom_sf"/>
</dbReference>
<sequence>MKFLSVFLLLFALTISAQTVYKTPSGSKYHLSSCRMVKNVSSSLSIEKALKQGLEPCKICKPPFRQGLGIVSKPKKTAGQNSANRCFAITKAGTRCTRNTSIGNNFCFQHLPK</sequence>
<keyword evidence="1" id="KW-0732">Signal</keyword>
<protein>
    <submittedName>
        <fullName evidence="2">Uncharacterized protein</fullName>
    </submittedName>
</protein>
<dbReference type="EMBL" id="JASZ02000003">
    <property type="protein sequence ID" value="OWK99079.1"/>
    <property type="molecule type" value="Genomic_DNA"/>
</dbReference>
<dbReference type="SUPFAM" id="SSF57884">
    <property type="entry name" value="Ada DNA repair protein, N-terminal domain (N-Ada 10)"/>
    <property type="match status" value="1"/>
</dbReference>
<dbReference type="Proteomes" id="UP000197587">
    <property type="component" value="Unassembled WGS sequence"/>
</dbReference>
<gene>
    <name evidence="2" type="ORF">AP75_02895</name>
</gene>
<evidence type="ECO:0000313" key="3">
    <source>
        <dbReference type="Proteomes" id="UP000197587"/>
    </source>
</evidence>
<name>A0A246BCI0_9FLAO</name>
<accession>A0A246BCI0</accession>
<dbReference type="AlphaFoldDB" id="A0A246BCI0"/>
<comment type="caution">
    <text evidence="2">The sequence shown here is derived from an EMBL/GenBank/DDBJ whole genome shotgun (WGS) entry which is preliminary data.</text>
</comment>
<feature type="chain" id="PRO_5011316476" evidence="1">
    <location>
        <begin position="18"/>
        <end position="113"/>
    </location>
</feature>
<feature type="signal peptide" evidence="1">
    <location>
        <begin position="1"/>
        <end position="17"/>
    </location>
</feature>
<evidence type="ECO:0000256" key="1">
    <source>
        <dbReference type="SAM" id="SignalP"/>
    </source>
</evidence>
<keyword evidence="3" id="KW-1185">Reference proteome</keyword>
<organism evidence="2 3">
    <name type="scientific">Kaistella haifensis DSM 19056</name>
    <dbReference type="NCBI Taxonomy" id="1450526"/>
    <lineage>
        <taxon>Bacteria</taxon>
        <taxon>Pseudomonadati</taxon>
        <taxon>Bacteroidota</taxon>
        <taxon>Flavobacteriia</taxon>
        <taxon>Flavobacteriales</taxon>
        <taxon>Weeksellaceae</taxon>
        <taxon>Chryseobacterium group</taxon>
        <taxon>Kaistella</taxon>
    </lineage>
</organism>
<evidence type="ECO:0000313" key="2">
    <source>
        <dbReference type="EMBL" id="OWK99079.1"/>
    </source>
</evidence>
<reference evidence="2 3" key="1">
    <citation type="submission" date="2017-05" db="EMBL/GenBank/DDBJ databases">
        <title>Genome of Chryseobacterium haifense.</title>
        <authorList>
            <person name="Newman J.D."/>
        </authorList>
    </citation>
    <scope>NUCLEOTIDE SEQUENCE [LARGE SCALE GENOMIC DNA]</scope>
    <source>
        <strain evidence="2 3">DSM 19056</strain>
    </source>
</reference>